<dbReference type="EMBL" id="LSFI01000003">
    <property type="protein sequence ID" value="OAG28547.1"/>
    <property type="molecule type" value="Genomic_DNA"/>
</dbReference>
<organism evidence="3 4">
    <name type="scientific">Thermodesulfatator autotrophicus</name>
    <dbReference type="NCBI Taxonomy" id="1795632"/>
    <lineage>
        <taxon>Bacteria</taxon>
        <taxon>Pseudomonadati</taxon>
        <taxon>Thermodesulfobacteriota</taxon>
        <taxon>Thermodesulfobacteria</taxon>
        <taxon>Thermodesulfobacteriales</taxon>
        <taxon>Thermodesulfatatoraceae</taxon>
        <taxon>Thermodesulfatator</taxon>
    </lineage>
</organism>
<dbReference type="PANTHER" id="PTHR43566:SF1">
    <property type="entry name" value="AAA+ ATPASE DOMAIN-CONTAINING PROTEIN"/>
    <property type="match status" value="1"/>
</dbReference>
<evidence type="ECO:0000313" key="4">
    <source>
        <dbReference type="Proteomes" id="UP000076964"/>
    </source>
</evidence>
<dbReference type="InterPro" id="IPR025420">
    <property type="entry name" value="DUF4143"/>
</dbReference>
<sequence>MLKSRKILKKLLAEQGKRKHSIILGPRQVGKTCVLKILYQEICEKQGHKGIFIDVDVFSQYESVATYETALNTFRLHGYQDKSSEKFFVFLDEFQRYADLSLVLKNIYDHHENIKVYATGSSSLTIKDRIQESLAGRKILHYLYPLDFEEYLSFLEDEKALKLWSNVSLLKGQDLEKPIKPLLLRLFEFLQFGGYPEVVIQSNEEEKKEVLRSIFDLFVKKDLVEYLQVKKLRELKEVITYLAINNGQKIKYENIASLTGFSIKTVKNYLELLSEVFLIQVVRPFFTNKNKELVKIPKVYFLDPGVTNFFTNNFNDPRYRQEGGQLFETFIMAELLKGGFSREEIKFWQDKARHEVDFVIDKTSSQTAIEAKFKTKLKASDLRALKAFKNNYPESRLFLINLGTQERNEINYILPFNIGHYLNQN</sequence>
<feature type="domain" description="DUF4143" evidence="2">
    <location>
        <begin position="220"/>
        <end position="373"/>
    </location>
</feature>
<dbReference type="Pfam" id="PF13173">
    <property type="entry name" value="AAA_14"/>
    <property type="match status" value="1"/>
</dbReference>
<dbReference type="OrthoDB" id="9801684at2"/>
<dbReference type="AlphaFoldDB" id="A0A177E9B8"/>
<proteinExistence type="predicted"/>
<evidence type="ECO:0008006" key="5">
    <source>
        <dbReference type="Google" id="ProtNLM"/>
    </source>
</evidence>
<keyword evidence="4" id="KW-1185">Reference proteome</keyword>
<dbReference type="InterPro" id="IPR041682">
    <property type="entry name" value="AAA_14"/>
</dbReference>
<evidence type="ECO:0000313" key="3">
    <source>
        <dbReference type="EMBL" id="OAG28547.1"/>
    </source>
</evidence>
<protein>
    <recommendedName>
        <fullName evidence="5">AAA+ ATPase domain-containing protein</fullName>
    </recommendedName>
</protein>
<dbReference type="Pfam" id="PF13635">
    <property type="entry name" value="DUF4143"/>
    <property type="match status" value="1"/>
</dbReference>
<dbReference type="SUPFAM" id="SSF52540">
    <property type="entry name" value="P-loop containing nucleoside triphosphate hydrolases"/>
    <property type="match status" value="1"/>
</dbReference>
<evidence type="ECO:0000259" key="2">
    <source>
        <dbReference type="Pfam" id="PF13635"/>
    </source>
</evidence>
<dbReference type="RefSeq" id="WP_068540654.1">
    <property type="nucleotide sequence ID" value="NZ_LSFI01000003.1"/>
</dbReference>
<gene>
    <name evidence="3" type="ORF">TH606_00905</name>
</gene>
<dbReference type="PANTHER" id="PTHR43566">
    <property type="entry name" value="CONSERVED PROTEIN"/>
    <property type="match status" value="1"/>
</dbReference>
<dbReference type="Gene3D" id="3.40.50.300">
    <property type="entry name" value="P-loop containing nucleotide triphosphate hydrolases"/>
    <property type="match status" value="2"/>
</dbReference>
<dbReference type="InterPro" id="IPR027417">
    <property type="entry name" value="P-loop_NTPase"/>
</dbReference>
<evidence type="ECO:0000259" key="1">
    <source>
        <dbReference type="Pfam" id="PF13173"/>
    </source>
</evidence>
<reference evidence="3 4" key="1">
    <citation type="submission" date="2016-02" db="EMBL/GenBank/DDBJ databases">
        <title>Draft genome sequence of Thermodesulfatator sp. S606.</title>
        <authorList>
            <person name="Lai Q."/>
            <person name="Cao J."/>
            <person name="Dupont S."/>
            <person name="Shao Z."/>
            <person name="Jebbar M."/>
            <person name="Alain K."/>
        </authorList>
    </citation>
    <scope>NUCLEOTIDE SEQUENCE [LARGE SCALE GENOMIC DNA]</scope>
    <source>
        <strain evidence="3 4">S606</strain>
    </source>
</reference>
<dbReference type="STRING" id="1795632.TH606_00905"/>
<dbReference type="Proteomes" id="UP000076964">
    <property type="component" value="Unassembled WGS sequence"/>
</dbReference>
<accession>A0A177E9B8</accession>
<feature type="domain" description="AAA" evidence="1">
    <location>
        <begin position="18"/>
        <end position="152"/>
    </location>
</feature>
<name>A0A177E9B8_9BACT</name>
<comment type="caution">
    <text evidence="3">The sequence shown here is derived from an EMBL/GenBank/DDBJ whole genome shotgun (WGS) entry which is preliminary data.</text>
</comment>